<dbReference type="Pfam" id="PF04222">
    <property type="entry name" value="DUF416"/>
    <property type="match status" value="1"/>
</dbReference>
<evidence type="ECO:0008006" key="3">
    <source>
        <dbReference type="Google" id="ProtNLM"/>
    </source>
</evidence>
<dbReference type="EMBL" id="JH393258">
    <property type="protein sequence ID" value="EHJ93026.1"/>
    <property type="molecule type" value="Genomic_DNA"/>
</dbReference>
<dbReference type="Proteomes" id="UP000005756">
    <property type="component" value="Unassembled WGS sequence"/>
</dbReference>
<dbReference type="InterPro" id="IPR023381">
    <property type="entry name" value="YP001051499.1-like_dom_sf"/>
</dbReference>
<evidence type="ECO:0000313" key="1">
    <source>
        <dbReference type="EMBL" id="EHJ93026.1"/>
    </source>
</evidence>
<dbReference type="InterPro" id="IPR007338">
    <property type="entry name" value="DUF416"/>
</dbReference>
<dbReference type="AlphaFoldDB" id="A0A7U9C4J1"/>
<name>A0A7U9C4J1_9GAMM</name>
<accession>A0A7U9C4J1</accession>
<proteinExistence type="predicted"/>
<gene>
    <name evidence="1" type="ORF">KUC_2988</name>
</gene>
<organism evidence="1 2">
    <name type="scientific">Vreelandella boliviensis LC1</name>
    <dbReference type="NCBI Taxonomy" id="1072583"/>
    <lineage>
        <taxon>Bacteria</taxon>
        <taxon>Pseudomonadati</taxon>
        <taxon>Pseudomonadota</taxon>
        <taxon>Gammaproteobacteria</taxon>
        <taxon>Oceanospirillales</taxon>
        <taxon>Halomonadaceae</taxon>
        <taxon>Vreelandella</taxon>
    </lineage>
</organism>
<protein>
    <recommendedName>
        <fullName evidence="3">DUF416 domain-containing protein</fullName>
    </recommendedName>
</protein>
<dbReference type="Gene3D" id="1.20.1590.10">
    <property type="entry name" value="YP_001051499.1 domain like"/>
    <property type="match status" value="1"/>
</dbReference>
<evidence type="ECO:0000313" key="2">
    <source>
        <dbReference type="Proteomes" id="UP000005756"/>
    </source>
</evidence>
<sequence>MHGNLLAGRTIIKALGDRPKRIETITYPLLFTNIPRQAIQEISMVSNPQGFYQRLQELPLPAQQAFMAALCERLLPNYVLYEQTTGQGDSHTLRTVLSLVWERLNVSNASIDFARQAEKLAECEPPEEDDSFGARRALDAVVSVSALLDTLQGDSPEAVLDVSRTSRAGVRAFIELTEGEVDAQALALMIRDHPLMADENDFQDAVLEAVSEPLDKATLKEVRELGRNSGISNLGLTLDEVEE</sequence>
<reference evidence="1 2" key="1">
    <citation type="submission" date="2011-10" db="EMBL/GenBank/DDBJ databases">
        <authorList>
            <person name="Quillaguamn J."/>
            <person name="Guzmn D."/>
            <person name="Balderrama-Subieta A."/>
            <person name="Cardona-Ortuo C."/>
            <person name="Guevara-Martnez M."/>
            <person name="Callisaya-Quispe N."/>
        </authorList>
    </citation>
    <scope>NUCLEOTIDE SEQUENCE [LARGE SCALE GENOMIC DNA]</scope>
    <source>
        <strain evidence="1 2">LC1</strain>
    </source>
</reference>